<reference evidence="2 3" key="1">
    <citation type="submission" date="2018-12" db="EMBL/GenBank/DDBJ databases">
        <authorList>
            <person name="Tiukova I."/>
            <person name="Dainat J."/>
        </authorList>
    </citation>
    <scope>NUCLEOTIDE SEQUENCE [LARGE SCALE GENOMIC DNA]</scope>
</reference>
<evidence type="ECO:0000256" key="1">
    <source>
        <dbReference type="SAM" id="MobiDB-lite"/>
    </source>
</evidence>
<organism evidence="2 3">
    <name type="scientific">Brettanomyces naardenensis</name>
    <name type="common">Yeast</name>
    <dbReference type="NCBI Taxonomy" id="13370"/>
    <lineage>
        <taxon>Eukaryota</taxon>
        <taxon>Fungi</taxon>
        <taxon>Dikarya</taxon>
        <taxon>Ascomycota</taxon>
        <taxon>Saccharomycotina</taxon>
        <taxon>Pichiomycetes</taxon>
        <taxon>Pichiales</taxon>
        <taxon>Pichiaceae</taxon>
        <taxon>Brettanomyces</taxon>
    </lineage>
</organism>
<dbReference type="EMBL" id="CAACVR010000042">
    <property type="protein sequence ID" value="VEU23297.1"/>
    <property type="molecule type" value="Genomic_DNA"/>
</dbReference>
<feature type="compositionally biased region" description="Acidic residues" evidence="1">
    <location>
        <begin position="193"/>
        <end position="202"/>
    </location>
</feature>
<dbReference type="Proteomes" id="UP000290900">
    <property type="component" value="Unassembled WGS sequence"/>
</dbReference>
<feature type="compositionally biased region" description="Polar residues" evidence="1">
    <location>
        <begin position="37"/>
        <end position="69"/>
    </location>
</feature>
<protein>
    <submittedName>
        <fullName evidence="2">DEKNAAC104426</fullName>
    </submittedName>
</protein>
<dbReference type="STRING" id="13370.A0A448YR00"/>
<feature type="region of interest" description="Disordered" evidence="1">
    <location>
        <begin position="1"/>
        <end position="82"/>
    </location>
</feature>
<evidence type="ECO:0000313" key="3">
    <source>
        <dbReference type="Proteomes" id="UP000290900"/>
    </source>
</evidence>
<sequence length="405" mass="45672">MSSPTTPPLGDGSFQDNPTIRHEDAASLKPSYKSHLKTPSSYTKSHQHQLITPNTPHTVVGRTSLSPTGSYRRHAGQLQTPLQTPRCSAITGAIGTAGTVGTTGMAAPSRRRLGEAIEFNSADVMGLGPLLFPPAQSTVGSGRKGKYLMSPQEVVNDEDVLDIDIAEEESEAEQEQPKLAVRRQRKSKKYGNDEGEAGEGEGEGFVGLRKVSKRLEFDEETPSTPKGQVMDLEYAYREHIEERNDMEDEENDEGIALTNPFVGSFSEKRSEIPEDYARFETELELVNNRTGKRIIQRLDEEQRAIKPKRLTFEEVEEPEEPQTPTNKVVLDPTATPRRGSDEEDSGEPIRKERIVNPFKGRISKRKRVQPKRYEEIEYINHRGERVNRRMSSEEMEIKPRRLEFK</sequence>
<evidence type="ECO:0000313" key="2">
    <source>
        <dbReference type="EMBL" id="VEU23297.1"/>
    </source>
</evidence>
<name>A0A448YR00_BRENA</name>
<dbReference type="AlphaFoldDB" id="A0A448YR00"/>
<gene>
    <name evidence="2" type="ORF">BRENAR_LOCUS4028</name>
</gene>
<feature type="compositionally biased region" description="Basic residues" evidence="1">
    <location>
        <begin position="180"/>
        <end position="189"/>
    </location>
</feature>
<dbReference type="OrthoDB" id="3997968at2759"/>
<proteinExistence type="predicted"/>
<keyword evidence="3" id="KW-1185">Reference proteome</keyword>
<accession>A0A448YR00</accession>
<feature type="region of interest" description="Disordered" evidence="1">
    <location>
        <begin position="306"/>
        <end position="366"/>
    </location>
</feature>
<dbReference type="InParanoid" id="A0A448YR00"/>
<feature type="region of interest" description="Disordered" evidence="1">
    <location>
        <begin position="168"/>
        <end position="205"/>
    </location>
</feature>